<dbReference type="Proteomes" id="UP001236507">
    <property type="component" value="Unassembled WGS sequence"/>
</dbReference>
<keyword evidence="2" id="KW-1185">Reference proteome</keyword>
<comment type="caution">
    <text evidence="1">The sequence shown here is derived from an EMBL/GenBank/DDBJ whole genome shotgun (WGS) entry which is preliminary data.</text>
</comment>
<evidence type="ECO:0000313" key="2">
    <source>
        <dbReference type="Proteomes" id="UP001236507"/>
    </source>
</evidence>
<accession>A0ABT6YFV4</accession>
<evidence type="ECO:0000313" key="1">
    <source>
        <dbReference type="EMBL" id="MDI9862477.1"/>
    </source>
</evidence>
<name>A0ABT6YFV4_9BACT</name>
<proteinExistence type="predicted"/>
<protein>
    <submittedName>
        <fullName evidence="1">Uncharacterized protein</fullName>
    </submittedName>
</protein>
<dbReference type="EMBL" id="JASHIF010000030">
    <property type="protein sequence ID" value="MDI9862477.1"/>
    <property type="molecule type" value="Genomic_DNA"/>
</dbReference>
<organism evidence="1 2">
    <name type="scientific">Flectobacillus roseus</name>
    <dbReference type="NCBI Taxonomy" id="502259"/>
    <lineage>
        <taxon>Bacteria</taxon>
        <taxon>Pseudomonadati</taxon>
        <taxon>Bacteroidota</taxon>
        <taxon>Cytophagia</taxon>
        <taxon>Cytophagales</taxon>
        <taxon>Flectobacillaceae</taxon>
        <taxon>Flectobacillus</taxon>
    </lineage>
</organism>
<sequence length="125" mass="14659">MTLQYISDNEQTKVAVVIQMEDWRKLITVLLSKFKEQNIDINDDKNFSEVLDLLLSFEKSGISQNSDFPIQTEEAKIRQFIENLYPKEEEKLKKPSDFAGILTFKEGNILEKKTKDVRASWERDI</sequence>
<reference evidence="1 2" key="1">
    <citation type="submission" date="2023-05" db="EMBL/GenBank/DDBJ databases">
        <title>Novel species of genus Flectobacillus isolated from stream in China.</title>
        <authorList>
            <person name="Lu H."/>
        </authorList>
    </citation>
    <scope>NUCLEOTIDE SEQUENCE [LARGE SCALE GENOMIC DNA]</scope>
    <source>
        <strain evidence="1 2">KCTC 42575</strain>
    </source>
</reference>
<dbReference type="RefSeq" id="WP_283346725.1">
    <property type="nucleotide sequence ID" value="NZ_JASHIF010000030.1"/>
</dbReference>
<gene>
    <name evidence="1" type="ORF">QM524_24850</name>
</gene>